<dbReference type="SUPFAM" id="SSF51206">
    <property type="entry name" value="cAMP-binding domain-like"/>
    <property type="match status" value="1"/>
</dbReference>
<feature type="transmembrane region" description="Helical" evidence="1">
    <location>
        <begin position="80"/>
        <end position="99"/>
    </location>
</feature>
<feature type="non-terminal residue" evidence="3">
    <location>
        <position position="1011"/>
    </location>
</feature>
<dbReference type="SUPFAM" id="SSF103473">
    <property type="entry name" value="MFS general substrate transporter"/>
    <property type="match status" value="1"/>
</dbReference>
<dbReference type="Gene3D" id="2.60.120.10">
    <property type="entry name" value="Jelly Rolls"/>
    <property type="match status" value="1"/>
</dbReference>
<keyword evidence="1" id="KW-0812">Transmembrane</keyword>
<dbReference type="EMBL" id="UOEU01000698">
    <property type="protein sequence ID" value="VAW38172.1"/>
    <property type="molecule type" value="Genomic_DNA"/>
</dbReference>
<dbReference type="Gene3D" id="1.25.10.10">
    <property type="entry name" value="Leucine-rich Repeat Variant"/>
    <property type="match status" value="1"/>
</dbReference>
<feature type="transmembrane region" description="Helical" evidence="1">
    <location>
        <begin position="286"/>
        <end position="308"/>
    </location>
</feature>
<dbReference type="InterPro" id="IPR014710">
    <property type="entry name" value="RmlC-like_jellyroll"/>
</dbReference>
<feature type="transmembrane region" description="Helical" evidence="1">
    <location>
        <begin position="105"/>
        <end position="131"/>
    </location>
</feature>
<feature type="domain" description="Cyclic nucleotide-binding" evidence="2">
    <location>
        <begin position="946"/>
        <end position="1011"/>
    </location>
</feature>
<reference evidence="3" key="1">
    <citation type="submission" date="2018-06" db="EMBL/GenBank/DDBJ databases">
        <authorList>
            <person name="Zhirakovskaya E."/>
        </authorList>
    </citation>
    <scope>NUCLEOTIDE SEQUENCE</scope>
</reference>
<evidence type="ECO:0000256" key="1">
    <source>
        <dbReference type="SAM" id="Phobius"/>
    </source>
</evidence>
<dbReference type="AlphaFoldDB" id="A0A3B0VGR5"/>
<feature type="transmembrane region" description="Helical" evidence="1">
    <location>
        <begin position="143"/>
        <end position="168"/>
    </location>
</feature>
<dbReference type="InterPro" id="IPR000595">
    <property type="entry name" value="cNMP-bd_dom"/>
</dbReference>
<sequence>MSQLKTAVSTPKWSALQLLASQSFLAGFTLALLYAVSYTRFLLDFGEESLPQAYVVSAVFVPVISLLYNRYAQRGSQRRLLLTVTPIICAIYLISWLTASTGTVRWISFALLVIFNTLFVFQVVIITLQATRLFDIRQMKTSYPLILASQTGAVIFGGLSVTLLTDIIGGVTNLLLICLLLSFLQFVMTWVTMNNFPREFSKHGDKKSNATLRDVLAQPYARNIFLYRFFSGFGTELIIIIFIGQAARRFQTADSLATFFGNFMAAGTFLTLLFLLLAAGRLLKRFGLSFGIMGNPVLAGLLILTLFLTQLSGSSLTTLVFVLAAVARILDFVFSVSVTEPSMKTMYQALPEQNRSALVTVIETVSIPLGYGVVGGSLLLFRAFNLSSDVFILTYTMLVCVIWTLLGWRTYRLYKTTLLDKLSHRTLGQVDLTIDDPDTMATVHKLANSDNPAQVRLALNLLDQAEHPTYKPLLLTLAGHKHAPVQLEAITRLENHPTLAVDIPFNTYLNEQNAASIRAATLQTFLATGSAAALESGAASLESYEPELRRAALVGLLRYGGIAGHVRAGQFLLTLTESRSEADQLLLAQTLAAFDNHNFYQPLPKLLASESVEVRLFALQAAGKVCHPSLLPAVIAQLDTVETRSTAVNTLTAYETAVLPYVESALTHNELSLSSRLRLIRLSGALANGAAQTTLLPHFLHPNRELRSVLLAALQRSGYRAKDAKAVEQIEFALQNEIERTAVTLSVITTIDPSNEYRWLHAALQTDIQQSTQRILLLFSFIYDPHLLRRVGDYLHLGSSEEKAQAIETVDLIFSTPHKQLLLPLIDNELSTSQQMSALSKQVILPKAKANEWLDKIITGTGDQFGDWIQACAIYGATSTDAAAWHKSIVKFMQENEGNGNRKRPLRQAQDRPFALETAQWTIDQSLGEQKMLTIEKVSFLKGTKLFNNVPDAVLASVAQILGVVEHPAHKQFISEGDLAEEMFIIVEGAVRVQKNGKLVIELQSGDTVGE</sequence>
<feature type="transmembrane region" description="Helical" evidence="1">
    <location>
        <begin position="390"/>
        <end position="408"/>
    </location>
</feature>
<accession>A0A3B0VGR5</accession>
<feature type="transmembrane region" description="Helical" evidence="1">
    <location>
        <begin position="174"/>
        <end position="193"/>
    </location>
</feature>
<name>A0A3B0VGR5_9ZZZZ</name>
<keyword evidence="1" id="KW-0472">Membrane</keyword>
<feature type="transmembrane region" description="Helical" evidence="1">
    <location>
        <begin position="225"/>
        <end position="247"/>
    </location>
</feature>
<keyword evidence="1" id="KW-1133">Transmembrane helix</keyword>
<feature type="transmembrane region" description="Helical" evidence="1">
    <location>
        <begin position="259"/>
        <end position="279"/>
    </location>
</feature>
<feature type="transmembrane region" description="Helical" evidence="1">
    <location>
        <begin position="357"/>
        <end position="384"/>
    </location>
</feature>
<evidence type="ECO:0000259" key="2">
    <source>
        <dbReference type="PROSITE" id="PS50042"/>
    </source>
</evidence>
<feature type="transmembrane region" description="Helical" evidence="1">
    <location>
        <begin position="51"/>
        <end position="68"/>
    </location>
</feature>
<protein>
    <recommendedName>
        <fullName evidence="2">Cyclic nucleotide-binding domain-containing protein</fullName>
    </recommendedName>
</protein>
<gene>
    <name evidence="3" type="ORF">MNBD_CHLOROFLEXI01-329</name>
</gene>
<feature type="transmembrane region" description="Helical" evidence="1">
    <location>
        <begin position="314"/>
        <end position="336"/>
    </location>
</feature>
<dbReference type="InterPro" id="IPR011989">
    <property type="entry name" value="ARM-like"/>
</dbReference>
<dbReference type="CDD" id="cd00038">
    <property type="entry name" value="CAP_ED"/>
    <property type="match status" value="1"/>
</dbReference>
<dbReference type="InterPro" id="IPR036259">
    <property type="entry name" value="MFS_trans_sf"/>
</dbReference>
<organism evidence="3">
    <name type="scientific">hydrothermal vent metagenome</name>
    <dbReference type="NCBI Taxonomy" id="652676"/>
    <lineage>
        <taxon>unclassified sequences</taxon>
        <taxon>metagenomes</taxon>
        <taxon>ecological metagenomes</taxon>
    </lineage>
</organism>
<dbReference type="SUPFAM" id="SSF48371">
    <property type="entry name" value="ARM repeat"/>
    <property type="match status" value="2"/>
</dbReference>
<evidence type="ECO:0000313" key="3">
    <source>
        <dbReference type="EMBL" id="VAW38172.1"/>
    </source>
</evidence>
<dbReference type="PROSITE" id="PS50042">
    <property type="entry name" value="CNMP_BINDING_3"/>
    <property type="match status" value="1"/>
</dbReference>
<proteinExistence type="predicted"/>
<dbReference type="InterPro" id="IPR018490">
    <property type="entry name" value="cNMP-bd_dom_sf"/>
</dbReference>
<dbReference type="InterPro" id="IPR016024">
    <property type="entry name" value="ARM-type_fold"/>
</dbReference>